<keyword evidence="4 9" id="KW-0378">Hydrolase</keyword>
<name>A0AAE9XRP3_9PROT</name>
<dbReference type="GO" id="GO:0008270">
    <property type="term" value="F:zinc ion binding"/>
    <property type="evidence" value="ECO:0007669"/>
    <property type="project" value="UniProtKB-UniRule"/>
</dbReference>
<gene>
    <name evidence="9" type="primary">ddpX</name>
    <name evidence="11" type="ORF">PH603_03455</name>
</gene>
<dbReference type="GO" id="GO:0071555">
    <property type="term" value="P:cell wall organization"/>
    <property type="evidence" value="ECO:0007669"/>
    <property type="project" value="UniProtKB-KW"/>
</dbReference>
<proteinExistence type="inferred from homology"/>
<keyword evidence="3 9" id="KW-0479">Metal-binding</keyword>
<comment type="function">
    <text evidence="9">Catalyzes hydrolysis of the D-alanyl-D-alanine dipeptide.</text>
</comment>
<evidence type="ECO:0000256" key="4">
    <source>
        <dbReference type="ARBA" id="ARBA00022801"/>
    </source>
</evidence>
<dbReference type="InterPro" id="IPR000755">
    <property type="entry name" value="A_A_dipeptidase"/>
</dbReference>
<evidence type="ECO:0000256" key="5">
    <source>
        <dbReference type="ARBA" id="ARBA00022833"/>
    </source>
</evidence>
<protein>
    <recommendedName>
        <fullName evidence="9">D-alanyl-D-alanine dipeptidase</fullName>
        <shortName evidence="9">D-Ala-D-Ala dipeptidase</shortName>
        <ecNumber evidence="9">3.4.13.22</ecNumber>
    </recommendedName>
</protein>
<keyword evidence="5 9" id="KW-0862">Zinc</keyword>
<reference evidence="11" key="1">
    <citation type="submission" date="2023-01" db="EMBL/GenBank/DDBJ databases">
        <title>The genome sequence of Kordiimonadaceae bacterium 6D33.</title>
        <authorList>
            <person name="Liu Y."/>
        </authorList>
    </citation>
    <scope>NUCLEOTIDE SEQUENCE</scope>
    <source>
        <strain evidence="11">6D33</strain>
    </source>
</reference>
<keyword evidence="7 9" id="KW-0482">Metalloprotease</keyword>
<dbReference type="PANTHER" id="PTHR43126">
    <property type="entry name" value="D-ALANYL-D-ALANINE DIPEPTIDASE"/>
    <property type="match status" value="1"/>
</dbReference>
<evidence type="ECO:0000313" key="11">
    <source>
        <dbReference type="EMBL" id="WCL54814.1"/>
    </source>
</evidence>
<feature type="compositionally biased region" description="Basic and acidic residues" evidence="10">
    <location>
        <begin position="1"/>
        <end position="15"/>
    </location>
</feature>
<dbReference type="SUPFAM" id="SSF55166">
    <property type="entry name" value="Hedgehog/DD-peptidase"/>
    <property type="match status" value="1"/>
</dbReference>
<evidence type="ECO:0000256" key="2">
    <source>
        <dbReference type="ARBA" id="ARBA00022670"/>
    </source>
</evidence>
<dbReference type="GO" id="GO:0160237">
    <property type="term" value="F:D-Ala-D-Ala dipeptidase activity"/>
    <property type="evidence" value="ECO:0007669"/>
    <property type="project" value="UniProtKB-EC"/>
</dbReference>
<dbReference type="RefSeq" id="WP_289504538.1">
    <property type="nucleotide sequence ID" value="NZ_CP116805.1"/>
</dbReference>
<dbReference type="Gene3D" id="3.30.1380.10">
    <property type="match status" value="1"/>
</dbReference>
<evidence type="ECO:0000256" key="3">
    <source>
        <dbReference type="ARBA" id="ARBA00022723"/>
    </source>
</evidence>
<sequence length="263" mass="29223">MTSDPTEKPIRHPGKEVSTSDASGARFNVDPATNAEGLVDAAATGFRVWPVYARYTAADAPYFGTFDTALDTVWVREGLVDRLRAADAALAREGLALQLLDGYRPIAFQRELWRWFLAEAARRTGKPEADADTIRLAQRYCSNPAIFKEDDPTSFPLHYSGGAVDVWLVRREDGSPVDMGGIFDDPSDVSTTTWFEDQPCDTAADKAARRHRRLLFWAMIDAGFVNMASEWWHYEYGSRTWCQALGHDRLLYAAPPGGLPGAD</sequence>
<comment type="catalytic activity">
    <reaction evidence="1 9">
        <text>D-alanyl-D-alanine + H2O = 2 D-alanine</text>
        <dbReference type="Rhea" id="RHEA:20661"/>
        <dbReference type="ChEBI" id="CHEBI:15377"/>
        <dbReference type="ChEBI" id="CHEBI:57416"/>
        <dbReference type="ChEBI" id="CHEBI:57822"/>
        <dbReference type="EC" id="3.4.13.22"/>
    </reaction>
</comment>
<accession>A0AAE9XRP3</accession>
<dbReference type="Proteomes" id="UP001217500">
    <property type="component" value="Chromosome"/>
</dbReference>
<keyword evidence="6 9" id="KW-0224">Dipeptidase</keyword>
<dbReference type="AlphaFoldDB" id="A0AAE9XRP3"/>
<keyword evidence="2 9" id="KW-0645">Protease</keyword>
<dbReference type="Pfam" id="PF01427">
    <property type="entry name" value="Peptidase_M15"/>
    <property type="match status" value="1"/>
</dbReference>
<dbReference type="HAMAP" id="MF_01924">
    <property type="entry name" value="A_A_dipeptidase"/>
    <property type="match status" value="1"/>
</dbReference>
<feature type="binding site" evidence="9">
    <location>
        <position position="233"/>
    </location>
    <ligand>
        <name>Zn(2+)</name>
        <dbReference type="ChEBI" id="CHEBI:29105"/>
        <note>catalytic</note>
    </ligand>
</feature>
<keyword evidence="8" id="KW-0961">Cell wall biogenesis/degradation</keyword>
<keyword evidence="12" id="KW-1185">Reference proteome</keyword>
<dbReference type="InterPro" id="IPR009045">
    <property type="entry name" value="Zn_M74/Hedgehog-like"/>
</dbReference>
<feature type="binding site" evidence="9">
    <location>
        <position position="158"/>
    </location>
    <ligand>
        <name>Zn(2+)</name>
        <dbReference type="ChEBI" id="CHEBI:29105"/>
        <note>catalytic</note>
    </ligand>
</feature>
<dbReference type="GO" id="GO:0008237">
    <property type="term" value="F:metallopeptidase activity"/>
    <property type="evidence" value="ECO:0007669"/>
    <property type="project" value="UniProtKB-KW"/>
</dbReference>
<dbReference type="EC" id="3.4.13.22" evidence="9"/>
<feature type="region of interest" description="Disordered" evidence="10">
    <location>
        <begin position="1"/>
        <end position="26"/>
    </location>
</feature>
<evidence type="ECO:0000256" key="9">
    <source>
        <dbReference type="HAMAP-Rule" id="MF_01924"/>
    </source>
</evidence>
<evidence type="ECO:0000256" key="8">
    <source>
        <dbReference type="ARBA" id="ARBA00023316"/>
    </source>
</evidence>
<evidence type="ECO:0000256" key="7">
    <source>
        <dbReference type="ARBA" id="ARBA00023049"/>
    </source>
</evidence>
<dbReference type="GO" id="GO:0006508">
    <property type="term" value="P:proteolysis"/>
    <property type="evidence" value="ECO:0007669"/>
    <property type="project" value="UniProtKB-KW"/>
</dbReference>
<comment type="similarity">
    <text evidence="9">Belongs to the peptidase M15D family.</text>
</comment>
<feature type="site" description="Transition state stabilizer" evidence="9">
    <location>
        <position position="104"/>
    </location>
</feature>
<comment type="cofactor">
    <cofactor evidence="9">
        <name>Zn(2+)</name>
        <dbReference type="ChEBI" id="CHEBI:29105"/>
    </cofactor>
    <text evidence="9">Binds 1 zinc ion per subunit.</text>
</comment>
<evidence type="ECO:0000313" key="12">
    <source>
        <dbReference type="Proteomes" id="UP001217500"/>
    </source>
</evidence>
<dbReference type="EMBL" id="CP116805">
    <property type="protein sequence ID" value="WCL54814.1"/>
    <property type="molecule type" value="Genomic_DNA"/>
</dbReference>
<feature type="active site" description="Proton donor/acceptor" evidence="9">
    <location>
        <position position="230"/>
    </location>
</feature>
<dbReference type="PANTHER" id="PTHR43126:SF2">
    <property type="entry name" value="D-ALANYL-D-ALANINE DIPEPTIDASE"/>
    <property type="match status" value="1"/>
</dbReference>
<organism evidence="11 12">
    <name type="scientific">Gimibacter soli</name>
    <dbReference type="NCBI Taxonomy" id="3024400"/>
    <lineage>
        <taxon>Bacteria</taxon>
        <taxon>Pseudomonadati</taxon>
        <taxon>Pseudomonadota</taxon>
        <taxon>Alphaproteobacteria</taxon>
        <taxon>Kordiimonadales</taxon>
        <taxon>Temperatibacteraceae</taxon>
        <taxon>Gimibacter</taxon>
    </lineage>
</organism>
<dbReference type="KEGG" id="gso:PH603_03455"/>
<evidence type="ECO:0000256" key="10">
    <source>
        <dbReference type="SAM" id="MobiDB-lite"/>
    </source>
</evidence>
<evidence type="ECO:0000256" key="6">
    <source>
        <dbReference type="ARBA" id="ARBA00022997"/>
    </source>
</evidence>
<evidence type="ECO:0000256" key="1">
    <source>
        <dbReference type="ARBA" id="ARBA00001362"/>
    </source>
</evidence>
<feature type="binding site" evidence="9">
    <location>
        <position position="165"/>
    </location>
    <ligand>
        <name>Zn(2+)</name>
        <dbReference type="ChEBI" id="CHEBI:29105"/>
        <note>catalytic</note>
    </ligand>
</feature>